<reference evidence="1 2" key="1">
    <citation type="submission" date="2018-06" db="EMBL/GenBank/DDBJ databases">
        <title>Streptacidiphilus pinicola sp. nov., isolated from pine grove soil.</title>
        <authorList>
            <person name="Roh S.G."/>
            <person name="Park S."/>
            <person name="Kim M.-K."/>
            <person name="Yun B.-R."/>
            <person name="Park J."/>
            <person name="Kim M.J."/>
            <person name="Kim Y.S."/>
            <person name="Kim S.B."/>
        </authorList>
    </citation>
    <scope>NUCLEOTIDE SEQUENCE [LARGE SCALE GENOMIC DNA]</scope>
    <source>
        <strain evidence="1 2">MMS16-CNU450</strain>
    </source>
</reference>
<gene>
    <name evidence="1" type="ORF">DN069_03335</name>
</gene>
<dbReference type="OrthoDB" id="3190646at2"/>
<evidence type="ECO:0000313" key="1">
    <source>
        <dbReference type="EMBL" id="RAG87007.1"/>
    </source>
</evidence>
<organism evidence="1 2">
    <name type="scientific">Streptacidiphilus pinicola</name>
    <dbReference type="NCBI Taxonomy" id="2219663"/>
    <lineage>
        <taxon>Bacteria</taxon>
        <taxon>Bacillati</taxon>
        <taxon>Actinomycetota</taxon>
        <taxon>Actinomycetes</taxon>
        <taxon>Kitasatosporales</taxon>
        <taxon>Streptomycetaceae</taxon>
        <taxon>Streptacidiphilus</taxon>
    </lineage>
</organism>
<comment type="caution">
    <text evidence="1">The sequence shown here is derived from an EMBL/GenBank/DDBJ whole genome shotgun (WGS) entry which is preliminary data.</text>
</comment>
<evidence type="ECO:0008006" key="3">
    <source>
        <dbReference type="Google" id="ProtNLM"/>
    </source>
</evidence>
<accession>A0A2X0IQV9</accession>
<protein>
    <recommendedName>
        <fullName evidence="3">Protein phosphatase 2C domain-containing protein</fullName>
    </recommendedName>
</protein>
<dbReference type="Proteomes" id="UP000248889">
    <property type="component" value="Unassembled WGS sequence"/>
</dbReference>
<dbReference type="AlphaFoldDB" id="A0A2X0IQV9"/>
<dbReference type="RefSeq" id="WP_111499281.1">
    <property type="nucleotide sequence ID" value="NZ_QKYN01000014.1"/>
</dbReference>
<name>A0A2X0IQV9_9ACTN</name>
<sequence length="251" mass="27150">MEIRYSCEPSPDAAANEDFVLAGPNFALVLDGATPSGLPTGCVHDVPWFVARLAGQLGAFLLTHPDEPLPEVLRQAVLRTRDLHPECDHGNPESPSSTVALLRADRVADRLDCLVLADSPVVVRTTEGRIEVVADDRIDHLPAYDRESVSALRNAPGGFWVASTRPEAAEHAVTATFPLAHVRDAAAVSDGVTRLVERFGWTWTELLDTLAADGPAHLVDSVRKAELALAADSFRGKRHDDASALHWRPQP</sequence>
<keyword evidence="2" id="KW-1185">Reference proteome</keyword>
<evidence type="ECO:0000313" key="2">
    <source>
        <dbReference type="Proteomes" id="UP000248889"/>
    </source>
</evidence>
<dbReference type="EMBL" id="QKYN01000014">
    <property type="protein sequence ID" value="RAG87007.1"/>
    <property type="molecule type" value="Genomic_DNA"/>
</dbReference>
<proteinExistence type="predicted"/>